<name>Q23NH1_TETTS</name>
<keyword evidence="3" id="KW-1185">Reference proteome</keyword>
<evidence type="ECO:0000313" key="2">
    <source>
        <dbReference type="EMBL" id="EAR98103.2"/>
    </source>
</evidence>
<evidence type="ECO:0000313" key="3">
    <source>
        <dbReference type="Proteomes" id="UP000009168"/>
    </source>
</evidence>
<dbReference type="EMBL" id="GG662655">
    <property type="protein sequence ID" value="EAR98103.2"/>
    <property type="molecule type" value="Genomic_DNA"/>
</dbReference>
<protein>
    <submittedName>
        <fullName evidence="2">Uncharacterized protein</fullName>
    </submittedName>
</protein>
<dbReference type="HOGENOM" id="CLU_1638808_0_0_1"/>
<reference evidence="3" key="1">
    <citation type="journal article" date="2006" name="PLoS Biol.">
        <title>Macronuclear genome sequence of the ciliate Tetrahymena thermophila, a model eukaryote.</title>
        <authorList>
            <person name="Eisen J.A."/>
            <person name="Coyne R.S."/>
            <person name="Wu M."/>
            <person name="Wu D."/>
            <person name="Thiagarajan M."/>
            <person name="Wortman J.R."/>
            <person name="Badger J.H."/>
            <person name="Ren Q."/>
            <person name="Amedeo P."/>
            <person name="Jones K.M."/>
            <person name="Tallon L.J."/>
            <person name="Delcher A.L."/>
            <person name="Salzberg S.L."/>
            <person name="Silva J.C."/>
            <person name="Haas B.J."/>
            <person name="Majoros W.H."/>
            <person name="Farzad M."/>
            <person name="Carlton J.M."/>
            <person name="Smith R.K. Jr."/>
            <person name="Garg J."/>
            <person name="Pearlman R.E."/>
            <person name="Karrer K.M."/>
            <person name="Sun L."/>
            <person name="Manning G."/>
            <person name="Elde N.C."/>
            <person name="Turkewitz A.P."/>
            <person name="Asai D.J."/>
            <person name="Wilkes D.E."/>
            <person name="Wang Y."/>
            <person name="Cai H."/>
            <person name="Collins K."/>
            <person name="Stewart B.A."/>
            <person name="Lee S.R."/>
            <person name="Wilamowska K."/>
            <person name="Weinberg Z."/>
            <person name="Ruzzo W.L."/>
            <person name="Wloga D."/>
            <person name="Gaertig J."/>
            <person name="Frankel J."/>
            <person name="Tsao C.-C."/>
            <person name="Gorovsky M.A."/>
            <person name="Keeling P.J."/>
            <person name="Waller R.F."/>
            <person name="Patron N.J."/>
            <person name="Cherry J.M."/>
            <person name="Stover N.A."/>
            <person name="Krieger C.J."/>
            <person name="del Toro C."/>
            <person name="Ryder H.F."/>
            <person name="Williamson S.C."/>
            <person name="Barbeau R.A."/>
            <person name="Hamilton E.P."/>
            <person name="Orias E."/>
        </authorList>
    </citation>
    <scope>NUCLEOTIDE SEQUENCE [LARGE SCALE GENOMIC DNA]</scope>
    <source>
        <strain evidence="3">SB210</strain>
    </source>
</reference>
<gene>
    <name evidence="2" type="ORF">TTHERM_00753490</name>
</gene>
<dbReference type="RefSeq" id="XP_001018348.2">
    <property type="nucleotide sequence ID" value="XM_001018348.2"/>
</dbReference>
<sequence length="148" mass="17651">MLNQHFVATSNIISNYQIKETDLAKKLRGKVLIIITKKGKAVNNSSEKQTFLLKYFTYQLDRILNSKIDEQRQFIEINNYQTDNLGFKKEDKTFNLKTKQSRQLKEVIRNQQDKIVDQEKEDEQQSQHEHHSYEQPDFIKPTLNIYKT</sequence>
<proteinExistence type="predicted"/>
<dbReference type="InParanoid" id="Q23NH1"/>
<dbReference type="GeneID" id="7837513"/>
<evidence type="ECO:0000256" key="1">
    <source>
        <dbReference type="SAM" id="MobiDB-lite"/>
    </source>
</evidence>
<organism evidence="2 3">
    <name type="scientific">Tetrahymena thermophila (strain SB210)</name>
    <dbReference type="NCBI Taxonomy" id="312017"/>
    <lineage>
        <taxon>Eukaryota</taxon>
        <taxon>Sar</taxon>
        <taxon>Alveolata</taxon>
        <taxon>Ciliophora</taxon>
        <taxon>Intramacronucleata</taxon>
        <taxon>Oligohymenophorea</taxon>
        <taxon>Hymenostomatida</taxon>
        <taxon>Tetrahymenina</taxon>
        <taxon>Tetrahymenidae</taxon>
        <taxon>Tetrahymena</taxon>
    </lineage>
</organism>
<dbReference type="AlphaFoldDB" id="Q23NH1"/>
<accession>Q23NH1</accession>
<feature type="compositionally biased region" description="Basic and acidic residues" evidence="1">
    <location>
        <begin position="117"/>
        <end position="134"/>
    </location>
</feature>
<dbReference type="Proteomes" id="UP000009168">
    <property type="component" value="Unassembled WGS sequence"/>
</dbReference>
<dbReference type="KEGG" id="tet:TTHERM_00753490"/>
<feature type="region of interest" description="Disordered" evidence="1">
    <location>
        <begin position="117"/>
        <end position="138"/>
    </location>
</feature>